<dbReference type="InterPro" id="IPR013642">
    <property type="entry name" value="CLCA_N"/>
</dbReference>
<evidence type="ECO:0000259" key="2">
    <source>
        <dbReference type="Pfam" id="PF08434"/>
    </source>
</evidence>
<evidence type="ECO:0000313" key="4">
    <source>
        <dbReference type="Proteomes" id="UP000230750"/>
    </source>
</evidence>
<dbReference type="AlphaFoldDB" id="A0A2G8JF06"/>
<dbReference type="STRING" id="307972.A0A2G8JF06"/>
<name>A0A2G8JF06_STIJA</name>
<feature type="region of interest" description="Disordered" evidence="1">
    <location>
        <begin position="600"/>
        <end position="625"/>
    </location>
</feature>
<dbReference type="Pfam" id="PF08434">
    <property type="entry name" value="CLCA"/>
    <property type="match status" value="1"/>
</dbReference>
<sequence>CPTGWRLKYLKKVDNTEGEYRECEGDIHVGYENGCFTEAIWEQPRISGSIMQSVIFPEVTNFCDSDADDPSYLHNSEAPTKQNKFCDGRSSWDVMREHPDFNDGSFIGLVDFDDEGKALSDLQEILKRSNSDVGGSKIMLITDGEDGKKELTNSMKYEIIENKVIIDSIVISNSASTELENLAKETAPIYCCVVSGRRHRISKSVYIDSTLGRATVFDFTYFTTSRVAIDVRLTSPTGETFDQSSDEYHNDVSFRKVVIEINGIAEPGSWEYIIQNLATNEAHDVPISVSSYPSEEGVDPIIVDSYLSSSETDVKNNKPLVVYAEVRQGFYPVINANVIGIIDTPSGEAMELQLLDNGAGADVTKDDGIYSRYFTQFTGTGFYGFKLQVENQGSATVLKPGAWRFSGIKSYFDPEVLLAGNVSVYGNDTLALPGGPLPELVGEPAPNFTRGVSGGASSVPELPVGWTPDADAIPPSKITDLTVFNTSFDEGLVHVKFTAPGDDLDFGSAHQYIIRWSNSSVGLRKQQDFYQQLDQVDIILGNLSSPLPFGSPESIAFRISFPKDKETVSYLIGVYAIDEQKTGIHVKSRTSAFRQYIPPPLEDMISPTTEETTTLEKKMKTGRKR</sequence>
<reference evidence="3 4" key="1">
    <citation type="journal article" date="2017" name="PLoS Biol.">
        <title>The sea cucumber genome provides insights into morphological evolution and visceral regeneration.</title>
        <authorList>
            <person name="Zhang X."/>
            <person name="Sun L."/>
            <person name="Yuan J."/>
            <person name="Sun Y."/>
            <person name="Gao Y."/>
            <person name="Zhang L."/>
            <person name="Li S."/>
            <person name="Dai H."/>
            <person name="Hamel J.F."/>
            <person name="Liu C."/>
            <person name="Yu Y."/>
            <person name="Liu S."/>
            <person name="Lin W."/>
            <person name="Guo K."/>
            <person name="Jin S."/>
            <person name="Xu P."/>
            <person name="Storey K.B."/>
            <person name="Huan P."/>
            <person name="Zhang T."/>
            <person name="Zhou Y."/>
            <person name="Zhang J."/>
            <person name="Lin C."/>
            <person name="Li X."/>
            <person name="Xing L."/>
            <person name="Huo D."/>
            <person name="Sun M."/>
            <person name="Wang L."/>
            <person name="Mercier A."/>
            <person name="Li F."/>
            <person name="Yang H."/>
            <person name="Xiang J."/>
        </authorList>
    </citation>
    <scope>NUCLEOTIDE SEQUENCE [LARGE SCALE GENOMIC DNA]</scope>
    <source>
        <strain evidence="3">Shaxun</strain>
        <tissue evidence="3">Muscle</tissue>
    </source>
</reference>
<feature type="domain" description="Calcium-activated chloride channel N-terminal" evidence="2">
    <location>
        <begin position="13"/>
        <end position="103"/>
    </location>
</feature>
<dbReference type="NCBIfam" id="NF041940">
    <property type="entry name" value="choice_anch_X"/>
    <property type="match status" value="1"/>
</dbReference>
<protein>
    <submittedName>
        <fullName evidence="3">Putative calcium-activated chloride channel regulator 4-like</fullName>
    </submittedName>
</protein>
<dbReference type="EMBL" id="MRZV01002208">
    <property type="protein sequence ID" value="PIK34337.1"/>
    <property type="molecule type" value="Genomic_DNA"/>
</dbReference>
<dbReference type="OrthoDB" id="687730at2759"/>
<comment type="caution">
    <text evidence="3">The sequence shown here is derived from an EMBL/GenBank/DDBJ whole genome shotgun (WGS) entry which is preliminary data.</text>
</comment>
<dbReference type="Proteomes" id="UP000230750">
    <property type="component" value="Unassembled WGS sequence"/>
</dbReference>
<proteinExistence type="predicted"/>
<evidence type="ECO:0000313" key="3">
    <source>
        <dbReference type="EMBL" id="PIK34337.1"/>
    </source>
</evidence>
<evidence type="ECO:0000256" key="1">
    <source>
        <dbReference type="SAM" id="MobiDB-lite"/>
    </source>
</evidence>
<gene>
    <name evidence="3" type="ORF">BSL78_28839</name>
</gene>
<accession>A0A2G8JF06</accession>
<keyword evidence="4" id="KW-1185">Reference proteome</keyword>
<organism evidence="3 4">
    <name type="scientific">Stichopus japonicus</name>
    <name type="common">Sea cucumber</name>
    <dbReference type="NCBI Taxonomy" id="307972"/>
    <lineage>
        <taxon>Eukaryota</taxon>
        <taxon>Metazoa</taxon>
        <taxon>Echinodermata</taxon>
        <taxon>Eleutherozoa</taxon>
        <taxon>Echinozoa</taxon>
        <taxon>Holothuroidea</taxon>
        <taxon>Aspidochirotacea</taxon>
        <taxon>Aspidochirotida</taxon>
        <taxon>Stichopodidae</taxon>
        <taxon>Apostichopus</taxon>
    </lineage>
</organism>
<feature type="non-terminal residue" evidence="3">
    <location>
        <position position="1"/>
    </location>
</feature>